<reference evidence="1" key="1">
    <citation type="submission" date="2014-12" db="EMBL/GenBank/DDBJ databases">
        <title>Insight into the proteome of Arion vulgaris.</title>
        <authorList>
            <person name="Aradska J."/>
            <person name="Bulat T."/>
            <person name="Smidak R."/>
            <person name="Sarate P."/>
            <person name="Gangsoo J."/>
            <person name="Sialana F."/>
            <person name="Bilban M."/>
            <person name="Lubec G."/>
        </authorList>
    </citation>
    <scope>NUCLEOTIDE SEQUENCE</scope>
    <source>
        <tissue evidence="1">Skin</tissue>
    </source>
</reference>
<gene>
    <name evidence="1" type="primary">ORF118172</name>
</gene>
<name>A0A0B7AH30_9EUPU</name>
<dbReference type="EMBL" id="HACG01033057">
    <property type="protein sequence ID" value="CEK79922.1"/>
    <property type="molecule type" value="Transcribed_RNA"/>
</dbReference>
<dbReference type="AlphaFoldDB" id="A0A0B7AH30"/>
<feature type="non-terminal residue" evidence="1">
    <location>
        <position position="1"/>
    </location>
</feature>
<protein>
    <submittedName>
        <fullName evidence="1">Uncharacterized protein</fullName>
    </submittedName>
</protein>
<proteinExistence type="predicted"/>
<evidence type="ECO:0000313" key="1">
    <source>
        <dbReference type="EMBL" id="CEK79922.1"/>
    </source>
</evidence>
<accession>A0A0B7AH30</accession>
<sequence>LNRTVMDSRILRRNELLDCRNIFFANRNTNNNRFFDNYTITLEIINNSSVTYYITSSFMNIKINVLEGLISVKQMFSSSNIVLTSILLSMQERLILETNMVNSCLIYQDRQLLFFKHNRYKIDKGNQLSLVTRNTEPFFGKSKDLIPKKLDMKHCPFLPKVSTHILRFLEDNAKSINNAFYYSRGKNGKSTLMLSVYVPIDFIYFTSRYMILKVVTDLQVTHIDLFCVCEDERYQQDRYRWCPLNLYQSRSMCGHVLSYSKNDGKQTLLNLLNEILNLPKLDIESDEPNTHWFCQQDPKKKIVVRMRHIVDEHVITDIFNCLKRIRNFFENPYEIESNYYTKDKNEILKFISTALNTPEAKQKTNEHQYKPGVNNENQEEVNQKNRFTIAHKFASYIGENTGGPKCKSILVTLERLVKNGLKVVTAHPFDERDKSERRGHQNRVNLI</sequence>
<organism evidence="1">
    <name type="scientific">Arion vulgaris</name>
    <dbReference type="NCBI Taxonomy" id="1028688"/>
    <lineage>
        <taxon>Eukaryota</taxon>
        <taxon>Metazoa</taxon>
        <taxon>Spiralia</taxon>
        <taxon>Lophotrochozoa</taxon>
        <taxon>Mollusca</taxon>
        <taxon>Gastropoda</taxon>
        <taxon>Heterobranchia</taxon>
        <taxon>Euthyneura</taxon>
        <taxon>Panpulmonata</taxon>
        <taxon>Eupulmonata</taxon>
        <taxon>Stylommatophora</taxon>
        <taxon>Helicina</taxon>
        <taxon>Arionoidea</taxon>
        <taxon>Arionidae</taxon>
        <taxon>Arion</taxon>
    </lineage>
</organism>